<feature type="chain" id="PRO_5044666332" evidence="2">
    <location>
        <begin position="24"/>
        <end position="153"/>
    </location>
</feature>
<dbReference type="OrthoDB" id="6150388at2759"/>
<gene>
    <name evidence="4" type="primary">LOC111128447</name>
    <name evidence="5" type="synonym">LOC111131702</name>
</gene>
<proteinExistence type="predicted"/>
<dbReference type="GeneID" id="111128447"/>
<dbReference type="AlphaFoldDB" id="A0A8B8DPP3"/>
<feature type="transmembrane region" description="Helical" evidence="1">
    <location>
        <begin position="81"/>
        <end position="103"/>
    </location>
</feature>
<accession>A0A8B8DPP3</accession>
<organism evidence="3 4">
    <name type="scientific">Crassostrea virginica</name>
    <name type="common">Eastern oyster</name>
    <dbReference type="NCBI Taxonomy" id="6565"/>
    <lineage>
        <taxon>Eukaryota</taxon>
        <taxon>Metazoa</taxon>
        <taxon>Spiralia</taxon>
        <taxon>Lophotrochozoa</taxon>
        <taxon>Mollusca</taxon>
        <taxon>Bivalvia</taxon>
        <taxon>Autobranchia</taxon>
        <taxon>Pteriomorphia</taxon>
        <taxon>Ostreida</taxon>
        <taxon>Ostreoidea</taxon>
        <taxon>Ostreidae</taxon>
        <taxon>Crassostrea</taxon>
    </lineage>
</organism>
<keyword evidence="2" id="KW-0732">Signal</keyword>
<dbReference type="RefSeq" id="XP_022329760.1">
    <property type="nucleotide sequence ID" value="XM_022474052.1"/>
</dbReference>
<dbReference type="RefSeq" id="XP_022335055.1">
    <property type="nucleotide sequence ID" value="XM_022479347.1"/>
</dbReference>
<evidence type="ECO:0000256" key="1">
    <source>
        <dbReference type="SAM" id="Phobius"/>
    </source>
</evidence>
<feature type="signal peptide" evidence="2">
    <location>
        <begin position="1"/>
        <end position="23"/>
    </location>
</feature>
<evidence type="ECO:0000256" key="2">
    <source>
        <dbReference type="SAM" id="SignalP"/>
    </source>
</evidence>
<reference evidence="4 5" key="1">
    <citation type="submission" date="2025-04" db="UniProtKB">
        <authorList>
            <consortium name="RefSeq"/>
        </authorList>
    </citation>
    <scope>IDENTIFICATION</scope>
    <source>
        <tissue evidence="4 5">Whole sample</tissue>
    </source>
</reference>
<sequence length="153" mass="16454">MMPSLKLVITFIISIGLPAFVFSGECCKAHYDILFKFNKEKWCSNYCCLQVGKYDCCDTAFLQAPSSEREDFCSAYFDANVWAAVLLAIGIIAVVVGGCVCICKVCCPGHRSTGVVIPGQTGPGVTVVNSQNSQMTQQHPGYPMYPPPGGNPA</sequence>
<keyword evidence="1" id="KW-1133">Transmembrane helix</keyword>
<keyword evidence="3" id="KW-1185">Reference proteome</keyword>
<evidence type="ECO:0000313" key="4">
    <source>
        <dbReference type="RefSeq" id="XP_022329760.1"/>
    </source>
</evidence>
<evidence type="ECO:0000313" key="3">
    <source>
        <dbReference type="Proteomes" id="UP000694844"/>
    </source>
</evidence>
<protein>
    <submittedName>
        <fullName evidence="4">Uncharacterized protein LOC111128447 isoform X1</fullName>
    </submittedName>
    <submittedName>
        <fullName evidence="5">Uncharacterized protein LOC111131702 isoform X1</fullName>
    </submittedName>
</protein>
<evidence type="ECO:0000313" key="5">
    <source>
        <dbReference type="RefSeq" id="XP_022335055.1"/>
    </source>
</evidence>
<name>A0A8B8DPP3_CRAVI</name>
<keyword evidence="1" id="KW-0472">Membrane</keyword>
<keyword evidence="1" id="KW-0812">Transmembrane</keyword>
<dbReference type="KEGG" id="cvn:111131702"/>
<dbReference type="Proteomes" id="UP000694844">
    <property type="component" value="Chromosome 4"/>
</dbReference>
<dbReference type="KEGG" id="cvn:111128447"/>